<name>A0ABX5XXA3_9BACT</name>
<dbReference type="PANTHER" id="PTHR11271">
    <property type="entry name" value="GUANINE DEAMINASE"/>
    <property type="match status" value="1"/>
</dbReference>
<feature type="domain" description="Amidohydrolase-related" evidence="6">
    <location>
        <begin position="94"/>
        <end position="453"/>
    </location>
</feature>
<evidence type="ECO:0000256" key="5">
    <source>
        <dbReference type="SAM" id="MobiDB-lite"/>
    </source>
</evidence>
<evidence type="ECO:0000259" key="6">
    <source>
        <dbReference type="Pfam" id="PF01979"/>
    </source>
</evidence>
<reference evidence="7 8" key="1">
    <citation type="submission" date="2019-02" db="EMBL/GenBank/DDBJ databases">
        <title>Deep-cultivation of Planctomycetes and their phenomic and genomic characterization uncovers novel biology.</title>
        <authorList>
            <person name="Wiegand S."/>
            <person name="Jogler M."/>
            <person name="Boedeker C."/>
            <person name="Pinto D."/>
            <person name="Vollmers J."/>
            <person name="Rivas-Marin E."/>
            <person name="Kohn T."/>
            <person name="Peeters S.H."/>
            <person name="Heuer A."/>
            <person name="Rast P."/>
            <person name="Oberbeckmann S."/>
            <person name="Bunk B."/>
            <person name="Jeske O."/>
            <person name="Meyerdierks A."/>
            <person name="Storesund J.E."/>
            <person name="Kallscheuer N."/>
            <person name="Luecker S."/>
            <person name="Lage O.M."/>
            <person name="Pohl T."/>
            <person name="Merkel B.J."/>
            <person name="Hornburger P."/>
            <person name="Mueller R.-W."/>
            <person name="Bruemmer F."/>
            <person name="Labrenz M."/>
            <person name="Spormann A.M."/>
            <person name="Op den Camp H."/>
            <person name="Overmann J."/>
            <person name="Amann R."/>
            <person name="Jetten M.S.M."/>
            <person name="Mascher T."/>
            <person name="Medema M.H."/>
            <person name="Devos D.P."/>
            <person name="Kaster A.-K."/>
            <person name="Ovreas L."/>
            <person name="Rohde M."/>
            <person name="Galperin M.Y."/>
            <person name="Jogler C."/>
        </authorList>
    </citation>
    <scope>NUCLEOTIDE SEQUENCE [LARGE SCALE GENOMIC DNA]</scope>
    <source>
        <strain evidence="7 8">TBK1r</strain>
    </source>
</reference>
<dbReference type="GO" id="GO:0008892">
    <property type="term" value="F:guanine deaminase activity"/>
    <property type="evidence" value="ECO:0007669"/>
    <property type="project" value="UniProtKB-EC"/>
</dbReference>
<evidence type="ECO:0000313" key="8">
    <source>
        <dbReference type="Proteomes" id="UP000318081"/>
    </source>
</evidence>
<dbReference type="Gene3D" id="3.20.20.140">
    <property type="entry name" value="Metal-dependent hydrolases"/>
    <property type="match status" value="1"/>
</dbReference>
<gene>
    <name evidence="7" type="primary">guaD</name>
    <name evidence="7" type="ORF">TBK1r_56730</name>
</gene>
<accession>A0ABX5XXA3</accession>
<dbReference type="Proteomes" id="UP000318081">
    <property type="component" value="Chromosome"/>
</dbReference>
<dbReference type="InterPro" id="IPR051607">
    <property type="entry name" value="Metallo-dep_hydrolases"/>
</dbReference>
<keyword evidence="8" id="KW-1185">Reference proteome</keyword>
<dbReference type="EMBL" id="CP036432">
    <property type="protein sequence ID" value="QDV86653.1"/>
    <property type="molecule type" value="Genomic_DNA"/>
</dbReference>
<protein>
    <submittedName>
        <fullName evidence="7">Guanine deaminase</fullName>
        <ecNumber evidence="7">3.5.4.3</ecNumber>
    </submittedName>
</protein>
<dbReference type="SUPFAM" id="SSF51556">
    <property type="entry name" value="Metallo-dependent hydrolases"/>
    <property type="match status" value="1"/>
</dbReference>
<dbReference type="Pfam" id="PF01979">
    <property type="entry name" value="Amidohydro_1"/>
    <property type="match status" value="1"/>
</dbReference>
<dbReference type="InterPro" id="IPR006680">
    <property type="entry name" value="Amidohydro-rel"/>
</dbReference>
<comment type="cofactor">
    <cofactor evidence="1">
        <name>Zn(2+)</name>
        <dbReference type="ChEBI" id="CHEBI:29105"/>
    </cofactor>
</comment>
<evidence type="ECO:0000256" key="3">
    <source>
        <dbReference type="ARBA" id="ARBA00022801"/>
    </source>
</evidence>
<keyword evidence="3 7" id="KW-0378">Hydrolase</keyword>
<evidence type="ECO:0000256" key="2">
    <source>
        <dbReference type="ARBA" id="ARBA00022723"/>
    </source>
</evidence>
<dbReference type="SUPFAM" id="SSF51338">
    <property type="entry name" value="Composite domain of metallo-dependent hydrolases"/>
    <property type="match status" value="1"/>
</dbReference>
<dbReference type="EC" id="3.5.4.3" evidence="7"/>
<dbReference type="InterPro" id="IPR011059">
    <property type="entry name" value="Metal-dep_hydrolase_composite"/>
</dbReference>
<dbReference type="RefSeq" id="WP_145217961.1">
    <property type="nucleotide sequence ID" value="NZ_CP036432.1"/>
</dbReference>
<keyword evidence="4" id="KW-0862">Zinc</keyword>
<keyword evidence="2" id="KW-0479">Metal-binding</keyword>
<evidence type="ECO:0000313" key="7">
    <source>
        <dbReference type="EMBL" id="QDV86653.1"/>
    </source>
</evidence>
<dbReference type="Gene3D" id="2.30.40.10">
    <property type="entry name" value="Urease, subunit C, domain 1"/>
    <property type="match status" value="1"/>
</dbReference>
<dbReference type="InterPro" id="IPR032466">
    <property type="entry name" value="Metal_Hydrolase"/>
</dbReference>
<evidence type="ECO:0000256" key="4">
    <source>
        <dbReference type="ARBA" id="ARBA00022833"/>
    </source>
</evidence>
<feature type="region of interest" description="Disordered" evidence="5">
    <location>
        <begin position="1"/>
        <end position="34"/>
    </location>
</feature>
<dbReference type="PANTHER" id="PTHR11271:SF6">
    <property type="entry name" value="GUANINE DEAMINASE"/>
    <property type="match status" value="1"/>
</dbReference>
<evidence type="ECO:0000256" key="1">
    <source>
        <dbReference type="ARBA" id="ARBA00001947"/>
    </source>
</evidence>
<organism evidence="7 8">
    <name type="scientific">Stieleria magnilauensis</name>
    <dbReference type="NCBI Taxonomy" id="2527963"/>
    <lineage>
        <taxon>Bacteria</taxon>
        <taxon>Pseudomonadati</taxon>
        <taxon>Planctomycetota</taxon>
        <taxon>Planctomycetia</taxon>
        <taxon>Pirellulales</taxon>
        <taxon>Pirellulaceae</taxon>
        <taxon>Stieleria</taxon>
    </lineage>
</organism>
<proteinExistence type="predicted"/>
<sequence length="466" mass="50336">MIATTSNDPKASASLANYSDPERHSPGIKAPNRPFSLNHPVTMITLGGQILQSQPDGHATIRPGVVEISDDRIVGVEFANVPSRVDHGDPDTLICPGFIDTHLHLPQFDSIGVAGLRLLPWLQEVIFPAEQRWNDLDFAQTMIDRVARQCLAVGTTGVCAYATVAHDATMAALKAFREIGFRGVVGQVMMDRDAPPELLRPPQQLADEVARTLEQFPADQRMAAAVTPRFALSCSERLMEHAGRLAASHRAVIQTHLAETLAECDAVAQRFGGRDYLDVYAAAGLATRRSIFGHGIYLDSASQTRLARQGGTIAHCPTANSFLGSGLMNRHSHLSHGITLTLGSDIGAGFERSMVRVGRAMIETAVRVSMNAGRGVDDSAWIPTAAQAWHQITAGNADALGWTDVGRVAVGCSADLLVIRPDVPWRDSPQPLSTLMFAWDDRWLETTVLRGRIRYASASSNGSSAR</sequence>
<feature type="compositionally biased region" description="Polar residues" evidence="5">
    <location>
        <begin position="1"/>
        <end position="17"/>
    </location>
</feature>